<keyword evidence="6" id="KW-0677">Repeat</keyword>
<proteinExistence type="predicted"/>
<evidence type="ECO:0000256" key="8">
    <source>
        <dbReference type="ARBA" id="ARBA00022840"/>
    </source>
</evidence>
<dbReference type="InterPro" id="IPR017871">
    <property type="entry name" value="ABC_transporter-like_CS"/>
</dbReference>
<evidence type="ECO:0000256" key="10">
    <source>
        <dbReference type="ARBA" id="ARBA00023136"/>
    </source>
</evidence>
<dbReference type="SUPFAM" id="SSF52540">
    <property type="entry name" value="P-loop containing nucleoside triphosphate hydrolases"/>
    <property type="match status" value="2"/>
</dbReference>
<dbReference type="FunFam" id="3.40.50.300:FF:000127">
    <property type="entry name" value="Ribose import ATP-binding protein RbsA"/>
    <property type="match status" value="1"/>
</dbReference>
<dbReference type="AlphaFoldDB" id="A0A2P8GK43"/>
<dbReference type="InterPro" id="IPR050107">
    <property type="entry name" value="ABC_carbohydrate_import_ATPase"/>
</dbReference>
<dbReference type="SMART" id="SM00382">
    <property type="entry name" value="AAA"/>
    <property type="match status" value="2"/>
</dbReference>
<dbReference type="PANTHER" id="PTHR43790:SF3">
    <property type="entry name" value="D-ALLOSE IMPORT ATP-BINDING PROTEIN ALSA-RELATED"/>
    <property type="match status" value="1"/>
</dbReference>
<dbReference type="CDD" id="cd03215">
    <property type="entry name" value="ABC_Carb_Monos_II"/>
    <property type="match status" value="1"/>
</dbReference>
<dbReference type="PROSITE" id="PS00211">
    <property type="entry name" value="ABC_TRANSPORTER_1"/>
    <property type="match status" value="1"/>
</dbReference>
<evidence type="ECO:0000259" key="11">
    <source>
        <dbReference type="PROSITE" id="PS50893"/>
    </source>
</evidence>
<dbReference type="PANTHER" id="PTHR43790">
    <property type="entry name" value="CARBOHYDRATE TRANSPORT ATP-BINDING PROTEIN MG119-RELATED"/>
    <property type="match status" value="1"/>
</dbReference>
<dbReference type="InterPro" id="IPR003439">
    <property type="entry name" value="ABC_transporter-like_ATP-bd"/>
</dbReference>
<reference evidence="12 13" key="1">
    <citation type="submission" date="2018-03" db="EMBL/GenBank/DDBJ databases">
        <title>Genomic Encyclopedia of Type Strains, Phase III (KMG-III): the genomes of soil and plant-associated and newly described type strains.</title>
        <authorList>
            <person name="Whitman W."/>
        </authorList>
    </citation>
    <scope>NUCLEOTIDE SEQUENCE [LARGE SCALE GENOMIC DNA]</scope>
    <source>
        <strain evidence="12 13">CGMCC 1.12259</strain>
    </source>
</reference>
<organism evidence="12 13">
    <name type="scientific">Planomicrobium soli</name>
    <dbReference type="NCBI Taxonomy" id="1176648"/>
    <lineage>
        <taxon>Bacteria</taxon>
        <taxon>Bacillati</taxon>
        <taxon>Bacillota</taxon>
        <taxon>Bacilli</taxon>
        <taxon>Bacillales</taxon>
        <taxon>Caryophanaceae</taxon>
        <taxon>Planomicrobium</taxon>
    </lineage>
</organism>
<evidence type="ECO:0000313" key="13">
    <source>
        <dbReference type="Proteomes" id="UP000242682"/>
    </source>
</evidence>
<evidence type="ECO:0000256" key="9">
    <source>
        <dbReference type="ARBA" id="ARBA00022967"/>
    </source>
</evidence>
<sequence>MIKMTGISKSFSSNQVLKNVQFSLGKGEIHALMGENGAGKSTLMKIMAGIYSRDSGTVEVKGEPVEFTSPKQAEEAGISVIHQELNILPYLSIAENLFLGREETFGRTGILKTKEMEKKTQKILADLGLDIDPASPASTLSVGKQQIVEIAKALSVDAEVIIMDEPTAALTDREIDTLFATIRQLQKQGVSFIYISHRMEEIFSLCDRITILRDGEYVGERKISETSFEEIVQMMVGRELGERFPERKSAIGEVKLAVKGLSRKDCFENVSFELRKGEILSIAGLMGAGRTEVVQSLFGYKKLDGGTIEFDGLPIKIDSPKKAKEIGIGYVTEDRKSEGLIVDFTVEENVSMTNFSAISKNGLISKKKERTLYDDMVKRLGIRTSGPEQSAKSLSGGNQQKVVIAKWLGIEPELLILDEPTRGVDVGAKKEIYSIINELAERGVAILMISSELPEVIGMADRVLVMHEGKVTADLPKNEMTQERIMHFATGGGNIAVKEK</sequence>
<dbReference type="EMBL" id="PYAT01000009">
    <property type="protein sequence ID" value="PSL34334.1"/>
    <property type="molecule type" value="Genomic_DNA"/>
</dbReference>
<evidence type="ECO:0000256" key="7">
    <source>
        <dbReference type="ARBA" id="ARBA00022741"/>
    </source>
</evidence>
<evidence type="ECO:0000256" key="1">
    <source>
        <dbReference type="ARBA" id="ARBA00004202"/>
    </source>
</evidence>
<feature type="domain" description="ABC transporter" evidence="11">
    <location>
        <begin position="2"/>
        <end position="239"/>
    </location>
</feature>
<evidence type="ECO:0000256" key="4">
    <source>
        <dbReference type="ARBA" id="ARBA00022475"/>
    </source>
</evidence>
<dbReference type="Proteomes" id="UP000242682">
    <property type="component" value="Unassembled WGS sequence"/>
</dbReference>
<evidence type="ECO:0000256" key="5">
    <source>
        <dbReference type="ARBA" id="ARBA00022597"/>
    </source>
</evidence>
<evidence type="ECO:0000256" key="2">
    <source>
        <dbReference type="ARBA" id="ARBA00004533"/>
    </source>
</evidence>
<keyword evidence="13" id="KW-1185">Reference proteome</keyword>
<dbReference type="GO" id="GO:0016887">
    <property type="term" value="F:ATP hydrolysis activity"/>
    <property type="evidence" value="ECO:0007669"/>
    <property type="project" value="InterPro"/>
</dbReference>
<comment type="caution">
    <text evidence="12">The sequence shown here is derived from an EMBL/GenBank/DDBJ whole genome shotgun (WGS) entry which is preliminary data.</text>
</comment>
<keyword evidence="9" id="KW-1278">Translocase</keyword>
<keyword evidence="4" id="KW-1003">Cell membrane</keyword>
<keyword evidence="7" id="KW-0547">Nucleotide-binding</keyword>
<dbReference type="GO" id="GO:0005886">
    <property type="term" value="C:plasma membrane"/>
    <property type="evidence" value="ECO:0007669"/>
    <property type="project" value="UniProtKB-SubCell"/>
</dbReference>
<comment type="subcellular location">
    <subcellularLocation>
        <location evidence="2">Cell inner membrane</location>
    </subcellularLocation>
    <subcellularLocation>
        <location evidence="1">Cell membrane</location>
        <topology evidence="1">Peripheral membrane protein</topology>
    </subcellularLocation>
</comment>
<gene>
    <name evidence="12" type="ORF">B0H99_10960</name>
</gene>
<evidence type="ECO:0000313" key="12">
    <source>
        <dbReference type="EMBL" id="PSL34334.1"/>
    </source>
</evidence>
<dbReference type="InterPro" id="IPR003593">
    <property type="entry name" value="AAA+_ATPase"/>
</dbReference>
<accession>A0A2P8GK43</accession>
<dbReference type="PROSITE" id="PS50893">
    <property type="entry name" value="ABC_TRANSPORTER_2"/>
    <property type="match status" value="2"/>
</dbReference>
<evidence type="ECO:0000256" key="3">
    <source>
        <dbReference type="ARBA" id="ARBA00022448"/>
    </source>
</evidence>
<keyword evidence="3" id="KW-0813">Transport</keyword>
<dbReference type="Gene3D" id="3.40.50.300">
    <property type="entry name" value="P-loop containing nucleotide triphosphate hydrolases"/>
    <property type="match status" value="2"/>
</dbReference>
<dbReference type="Pfam" id="PF00005">
    <property type="entry name" value="ABC_tran"/>
    <property type="match status" value="2"/>
</dbReference>
<dbReference type="GO" id="GO:0015749">
    <property type="term" value="P:monosaccharide transmembrane transport"/>
    <property type="evidence" value="ECO:0007669"/>
    <property type="project" value="UniProtKB-ARBA"/>
</dbReference>
<keyword evidence="5" id="KW-0762">Sugar transport</keyword>
<evidence type="ECO:0000256" key="6">
    <source>
        <dbReference type="ARBA" id="ARBA00022737"/>
    </source>
</evidence>
<protein>
    <submittedName>
        <fullName evidence="12">Ribose ABC transporter ATP-binding protein</fullName>
    </submittedName>
</protein>
<name>A0A2P8GK43_9BACL</name>
<dbReference type="InterPro" id="IPR027417">
    <property type="entry name" value="P-loop_NTPase"/>
</dbReference>
<dbReference type="CDD" id="cd03216">
    <property type="entry name" value="ABC_Carb_Monos_I"/>
    <property type="match status" value="1"/>
</dbReference>
<keyword evidence="8 12" id="KW-0067">ATP-binding</keyword>
<feature type="domain" description="ABC transporter" evidence="11">
    <location>
        <begin position="251"/>
        <end position="493"/>
    </location>
</feature>
<dbReference type="FunFam" id="3.40.50.300:FF:000126">
    <property type="entry name" value="Galactose/methyl galactoside import ATP-binding protein MglA"/>
    <property type="match status" value="1"/>
</dbReference>
<keyword evidence="10" id="KW-0472">Membrane</keyword>
<dbReference type="GO" id="GO:0005524">
    <property type="term" value="F:ATP binding"/>
    <property type="evidence" value="ECO:0007669"/>
    <property type="project" value="UniProtKB-KW"/>
</dbReference>
<dbReference type="RefSeq" id="WP_106533979.1">
    <property type="nucleotide sequence ID" value="NZ_PYAT01000009.1"/>
</dbReference>